<dbReference type="AlphaFoldDB" id="A0A133VEJ3"/>
<keyword evidence="2" id="KW-1185">Reference proteome</keyword>
<gene>
    <name evidence="1" type="ORF">AKJ48_01060</name>
</gene>
<accession>A0A133VEJ3</accession>
<comment type="caution">
    <text evidence="1">The sequence shown here is derived from an EMBL/GenBank/DDBJ whole genome shotgun (WGS) entry which is preliminary data.</text>
</comment>
<name>A0A133VEJ3_9EURY</name>
<dbReference type="SUPFAM" id="SSF46785">
    <property type="entry name" value="Winged helix' DNA-binding domain"/>
    <property type="match status" value="1"/>
</dbReference>
<protein>
    <submittedName>
        <fullName evidence="1">Uncharacterized protein</fullName>
    </submittedName>
</protein>
<proteinExistence type="predicted"/>
<organism evidence="1 2">
    <name type="scientific">candidate division MSBL1 archaeon SCGC-AAA261O19</name>
    <dbReference type="NCBI Taxonomy" id="1698277"/>
    <lineage>
        <taxon>Archaea</taxon>
        <taxon>Methanobacteriati</taxon>
        <taxon>Methanobacteriota</taxon>
        <taxon>candidate division MSBL1</taxon>
    </lineage>
</organism>
<dbReference type="EMBL" id="LHYB01000008">
    <property type="protein sequence ID" value="KXB04866.1"/>
    <property type="molecule type" value="Genomic_DNA"/>
</dbReference>
<evidence type="ECO:0000313" key="2">
    <source>
        <dbReference type="Proteomes" id="UP000070076"/>
    </source>
</evidence>
<sequence>MVWIEKTGPDTHEEEEHHVGDHQIKIRRGGRKKKLDRVEIKQGIFGKRTVTKADVDRINAEVEKGTFPKKLGILVKFAIKGLGEETNETLKWIEENPRYLKLLKILQNNAMSITQIARELGVKYATANGYAGSCAERGAIRRKKRGRGYRAEITESGRKILNLLDHSSRQ</sequence>
<dbReference type="InterPro" id="IPR036390">
    <property type="entry name" value="WH_DNA-bd_sf"/>
</dbReference>
<dbReference type="Proteomes" id="UP000070076">
    <property type="component" value="Unassembled WGS sequence"/>
</dbReference>
<evidence type="ECO:0000313" key="1">
    <source>
        <dbReference type="EMBL" id="KXB04866.1"/>
    </source>
</evidence>
<dbReference type="InterPro" id="IPR036388">
    <property type="entry name" value="WH-like_DNA-bd_sf"/>
</dbReference>
<reference evidence="1 2" key="1">
    <citation type="journal article" date="2016" name="Sci. Rep.">
        <title>Metabolic traits of an uncultured archaeal lineage -MSBL1- from brine pools of the Red Sea.</title>
        <authorList>
            <person name="Mwirichia R."/>
            <person name="Alam I."/>
            <person name="Rashid M."/>
            <person name="Vinu M."/>
            <person name="Ba-Alawi W."/>
            <person name="Anthony Kamau A."/>
            <person name="Kamanda Ngugi D."/>
            <person name="Goker M."/>
            <person name="Klenk H.P."/>
            <person name="Bajic V."/>
            <person name="Stingl U."/>
        </authorList>
    </citation>
    <scope>NUCLEOTIDE SEQUENCE [LARGE SCALE GENOMIC DNA]</scope>
    <source>
        <strain evidence="1">SCGC-AAA261O19</strain>
    </source>
</reference>
<dbReference type="Gene3D" id="1.10.10.10">
    <property type="entry name" value="Winged helix-like DNA-binding domain superfamily/Winged helix DNA-binding domain"/>
    <property type="match status" value="1"/>
</dbReference>